<dbReference type="InterPro" id="IPR002110">
    <property type="entry name" value="Ankyrin_rpt"/>
</dbReference>
<accession>A0A4R3MAC5</accession>
<name>A0A4R3MAC5_9BURK</name>
<organism evidence="6 7">
    <name type="scientific">Paralcaligenes ureilyticus</name>
    <dbReference type="NCBI Taxonomy" id="627131"/>
    <lineage>
        <taxon>Bacteria</taxon>
        <taxon>Pseudomonadati</taxon>
        <taxon>Pseudomonadota</taxon>
        <taxon>Betaproteobacteria</taxon>
        <taxon>Burkholderiales</taxon>
        <taxon>Alcaligenaceae</taxon>
        <taxon>Paralcaligenes</taxon>
    </lineage>
</organism>
<proteinExistence type="predicted"/>
<evidence type="ECO:0000256" key="4">
    <source>
        <dbReference type="SAM" id="MobiDB-lite"/>
    </source>
</evidence>
<protein>
    <submittedName>
        <fullName evidence="6">Uncharacterized protein</fullName>
    </submittedName>
</protein>
<feature type="repeat" description="ANK" evidence="3">
    <location>
        <begin position="132"/>
        <end position="164"/>
    </location>
</feature>
<evidence type="ECO:0000313" key="6">
    <source>
        <dbReference type="EMBL" id="TCT10082.1"/>
    </source>
</evidence>
<dbReference type="SUPFAM" id="SSF48403">
    <property type="entry name" value="Ankyrin repeat"/>
    <property type="match status" value="1"/>
</dbReference>
<feature type="compositionally biased region" description="Low complexity" evidence="4">
    <location>
        <begin position="263"/>
        <end position="281"/>
    </location>
</feature>
<gene>
    <name evidence="6" type="ORF">EDC26_10238</name>
</gene>
<keyword evidence="1" id="KW-0677">Repeat</keyword>
<dbReference type="PANTHER" id="PTHR24173">
    <property type="entry name" value="ANKYRIN REPEAT CONTAINING"/>
    <property type="match status" value="1"/>
</dbReference>
<feature type="signal peptide" evidence="5">
    <location>
        <begin position="1"/>
        <end position="34"/>
    </location>
</feature>
<keyword evidence="2 3" id="KW-0040">ANK repeat</keyword>
<dbReference type="OrthoDB" id="198309at2"/>
<dbReference type="RefSeq" id="WP_132579713.1">
    <property type="nucleotide sequence ID" value="NZ_SMAJ01000002.1"/>
</dbReference>
<feature type="chain" id="PRO_5020845774" evidence="5">
    <location>
        <begin position="35"/>
        <end position="316"/>
    </location>
</feature>
<feature type="region of interest" description="Disordered" evidence="4">
    <location>
        <begin position="231"/>
        <end position="316"/>
    </location>
</feature>
<sequence length="316" mass="32513">MKQQYIISSIFKYLNGVGLLACLAGLLLCTAARAANPAGWWIDITNDRATDIKTMLAEGADPNALSPKGQPSIMQAVRDGAWKVYDVLAADRKTDVNALNISHETPLMYLAVVGQTQRAEALIGRGAEVNRLGWTPLQYAASKGHLDTVQMLIAHKAIIDAPSPDGTTALMLAAYAGSDGIVRALLAAGAVVTVENLGHHNAADWARQGKHDALADRLDALIKKTLAEQAAQHDKNMAEEAAHAAAPGTAPGAATIPTVDITGSSDAGAAGKPGAAGGDSAVGKNAQPASRKGGGDGSGTSQYFNSEDNAGPAKVH</sequence>
<comment type="caution">
    <text evidence="6">The sequence shown here is derived from an EMBL/GenBank/DDBJ whole genome shotgun (WGS) entry which is preliminary data.</text>
</comment>
<evidence type="ECO:0000313" key="7">
    <source>
        <dbReference type="Proteomes" id="UP000295525"/>
    </source>
</evidence>
<dbReference type="InterPro" id="IPR036770">
    <property type="entry name" value="Ankyrin_rpt-contain_sf"/>
</dbReference>
<keyword evidence="7" id="KW-1185">Reference proteome</keyword>
<evidence type="ECO:0000256" key="1">
    <source>
        <dbReference type="ARBA" id="ARBA00022737"/>
    </source>
</evidence>
<dbReference type="SMART" id="SM00248">
    <property type="entry name" value="ANK"/>
    <property type="match status" value="3"/>
</dbReference>
<dbReference type="PROSITE" id="PS50088">
    <property type="entry name" value="ANK_REPEAT"/>
    <property type="match status" value="2"/>
</dbReference>
<evidence type="ECO:0000256" key="2">
    <source>
        <dbReference type="ARBA" id="ARBA00023043"/>
    </source>
</evidence>
<dbReference type="PROSITE" id="PS50297">
    <property type="entry name" value="ANK_REP_REGION"/>
    <property type="match status" value="2"/>
</dbReference>
<evidence type="ECO:0000256" key="3">
    <source>
        <dbReference type="PROSITE-ProRule" id="PRU00023"/>
    </source>
</evidence>
<dbReference type="Gene3D" id="1.25.40.20">
    <property type="entry name" value="Ankyrin repeat-containing domain"/>
    <property type="match status" value="1"/>
</dbReference>
<feature type="compositionally biased region" description="Polar residues" evidence="4">
    <location>
        <begin position="299"/>
        <end position="308"/>
    </location>
</feature>
<feature type="compositionally biased region" description="Basic and acidic residues" evidence="4">
    <location>
        <begin position="231"/>
        <end position="242"/>
    </location>
</feature>
<keyword evidence="5" id="KW-0732">Signal</keyword>
<dbReference type="AlphaFoldDB" id="A0A4R3MAC5"/>
<reference evidence="6 7" key="1">
    <citation type="submission" date="2019-03" db="EMBL/GenBank/DDBJ databases">
        <title>Genomic Encyclopedia of Type Strains, Phase IV (KMG-IV): sequencing the most valuable type-strain genomes for metagenomic binning, comparative biology and taxonomic classification.</title>
        <authorList>
            <person name="Goeker M."/>
        </authorList>
    </citation>
    <scope>NUCLEOTIDE SEQUENCE [LARGE SCALE GENOMIC DNA]</scope>
    <source>
        <strain evidence="6 7">DSM 24591</strain>
    </source>
</reference>
<evidence type="ECO:0000256" key="5">
    <source>
        <dbReference type="SAM" id="SignalP"/>
    </source>
</evidence>
<feature type="repeat" description="ANK" evidence="3">
    <location>
        <begin position="165"/>
        <end position="197"/>
    </location>
</feature>
<feature type="compositionally biased region" description="Low complexity" evidence="4">
    <location>
        <begin position="243"/>
        <end position="255"/>
    </location>
</feature>
<dbReference type="EMBL" id="SMAJ01000002">
    <property type="protein sequence ID" value="TCT10082.1"/>
    <property type="molecule type" value="Genomic_DNA"/>
</dbReference>
<dbReference type="Proteomes" id="UP000295525">
    <property type="component" value="Unassembled WGS sequence"/>
</dbReference>
<dbReference type="PANTHER" id="PTHR24173:SF74">
    <property type="entry name" value="ANKYRIN REPEAT DOMAIN-CONTAINING PROTEIN 16"/>
    <property type="match status" value="1"/>
</dbReference>
<dbReference type="PRINTS" id="PR01415">
    <property type="entry name" value="ANKYRIN"/>
</dbReference>
<dbReference type="Pfam" id="PF12796">
    <property type="entry name" value="Ank_2"/>
    <property type="match status" value="1"/>
</dbReference>